<dbReference type="FunFam" id="1.10.220.10:FF:000005">
    <property type="entry name" value="Annexin"/>
    <property type="match status" value="1"/>
</dbReference>
<evidence type="ECO:0000256" key="1">
    <source>
        <dbReference type="ARBA" id="ARBA00004340"/>
    </source>
</evidence>
<dbReference type="PANTHER" id="PTHR10502">
    <property type="entry name" value="ANNEXIN"/>
    <property type="match status" value="1"/>
</dbReference>
<dbReference type="PROSITE" id="PS00223">
    <property type="entry name" value="ANNEXIN_1"/>
    <property type="match status" value="1"/>
</dbReference>
<evidence type="ECO:0000313" key="13">
    <source>
        <dbReference type="EMBL" id="CAF0932991.1"/>
    </source>
</evidence>
<dbReference type="AlphaFoldDB" id="A0A814BSW2"/>
<keyword evidence="7 12" id="KW-0041">Annexin</keyword>
<dbReference type="GO" id="GO:0005634">
    <property type="term" value="C:nucleus"/>
    <property type="evidence" value="ECO:0007669"/>
    <property type="project" value="TreeGrafter"/>
</dbReference>
<proteinExistence type="inferred from homology"/>
<dbReference type="Proteomes" id="UP000663879">
    <property type="component" value="Unassembled WGS sequence"/>
</dbReference>
<dbReference type="PANTHER" id="PTHR10502:SF102">
    <property type="entry name" value="ANNEXIN B11"/>
    <property type="match status" value="1"/>
</dbReference>
<evidence type="ECO:0000256" key="5">
    <source>
        <dbReference type="ARBA" id="ARBA00022737"/>
    </source>
</evidence>
<organism evidence="13 14">
    <name type="scientific">Brachionus calyciflorus</name>
    <dbReference type="NCBI Taxonomy" id="104777"/>
    <lineage>
        <taxon>Eukaryota</taxon>
        <taxon>Metazoa</taxon>
        <taxon>Spiralia</taxon>
        <taxon>Gnathifera</taxon>
        <taxon>Rotifera</taxon>
        <taxon>Eurotatoria</taxon>
        <taxon>Monogononta</taxon>
        <taxon>Pseudotrocha</taxon>
        <taxon>Ploima</taxon>
        <taxon>Brachionidae</taxon>
        <taxon>Brachionus</taxon>
    </lineage>
</organism>
<comment type="subcellular location">
    <subcellularLocation>
        <location evidence="1">Host cell</location>
    </subcellularLocation>
    <subcellularLocation>
        <location evidence="2">Secreted</location>
        <location evidence="2">Extracellular exosome</location>
    </subcellularLocation>
    <subcellularLocation>
        <location evidence="10">Tegument</location>
    </subcellularLocation>
</comment>
<dbReference type="GO" id="GO:0043657">
    <property type="term" value="C:host cell"/>
    <property type="evidence" value="ECO:0007669"/>
    <property type="project" value="UniProtKB-SubCell"/>
</dbReference>
<keyword evidence="14" id="KW-1185">Reference proteome</keyword>
<dbReference type="EMBL" id="CAJNOC010002437">
    <property type="protein sequence ID" value="CAF0932991.1"/>
    <property type="molecule type" value="Genomic_DNA"/>
</dbReference>
<evidence type="ECO:0000256" key="8">
    <source>
        <dbReference type="ARBA" id="ARBA00023302"/>
    </source>
</evidence>
<sequence length="313" mass="35271">MTSFTMDQAENVAKSLNKAMKGFGTDESRLIKEIVSHNNAQRQMIKQKYLTMFGKTLEDDLKSEIKGHFLNGVLSLLEPLAEYEAKIIHKAIKGIGTDEKVLTETLCPKESHEIEILKSAYKRLFDKNLEEDVANDLSGDLGKIYRSIVSGGREDSRKQVDNDKAKKEAQELYDAGEGKFGTDESSFIRILCSRSFPQLNAIFEEYKKISGNDVEKAVKNEMSGDLERACLAIIKSARNKPAYFAELLKNTMDGIGTRDEDLIRILVSRSEVDLSQIKKEYSKQNGKSLYDAVKSEISGDYEKLFLALIEIEI</sequence>
<dbReference type="SUPFAM" id="SSF47874">
    <property type="entry name" value="Annexin"/>
    <property type="match status" value="1"/>
</dbReference>
<dbReference type="FunFam" id="1.10.220.10:FF:000001">
    <property type="entry name" value="Annexin"/>
    <property type="match status" value="1"/>
</dbReference>
<dbReference type="SMART" id="SM00335">
    <property type="entry name" value="ANX"/>
    <property type="match status" value="4"/>
</dbReference>
<dbReference type="GO" id="GO:0001786">
    <property type="term" value="F:phosphatidylserine binding"/>
    <property type="evidence" value="ECO:0007669"/>
    <property type="project" value="TreeGrafter"/>
</dbReference>
<dbReference type="InterPro" id="IPR018252">
    <property type="entry name" value="Annexin_repeat_CS"/>
</dbReference>
<evidence type="ECO:0000313" key="14">
    <source>
        <dbReference type="Proteomes" id="UP000663879"/>
    </source>
</evidence>
<evidence type="ECO:0000256" key="3">
    <source>
        <dbReference type="ARBA" id="ARBA00007831"/>
    </source>
</evidence>
<dbReference type="Pfam" id="PF00191">
    <property type="entry name" value="Annexin"/>
    <property type="match status" value="4"/>
</dbReference>
<name>A0A814BSW2_9BILA</name>
<evidence type="ECO:0000256" key="11">
    <source>
        <dbReference type="ARBA" id="ARBA00077076"/>
    </source>
</evidence>
<evidence type="ECO:0000256" key="9">
    <source>
        <dbReference type="ARBA" id="ARBA00059330"/>
    </source>
</evidence>
<gene>
    <name evidence="13" type="ORF">OXX778_LOCUS13011</name>
</gene>
<dbReference type="FunFam" id="1.10.220.10:FF:000002">
    <property type="entry name" value="Annexin"/>
    <property type="match status" value="1"/>
</dbReference>
<dbReference type="InterPro" id="IPR018502">
    <property type="entry name" value="Annexin_repeat"/>
</dbReference>
<keyword evidence="5 12" id="KW-0677">Repeat</keyword>
<keyword evidence="8 12" id="KW-0111">Calcium/phospholipid-binding</keyword>
<evidence type="ECO:0000256" key="12">
    <source>
        <dbReference type="RuleBase" id="RU003540"/>
    </source>
</evidence>
<dbReference type="OrthoDB" id="37886at2759"/>
<evidence type="ECO:0000256" key="6">
    <source>
        <dbReference type="ARBA" id="ARBA00022837"/>
    </source>
</evidence>
<dbReference type="InterPro" id="IPR037104">
    <property type="entry name" value="Annexin_sf"/>
</dbReference>
<evidence type="ECO:0000256" key="7">
    <source>
        <dbReference type="ARBA" id="ARBA00023216"/>
    </source>
</evidence>
<protein>
    <recommendedName>
        <fullName evidence="11 12">Annexin</fullName>
    </recommendedName>
</protein>
<keyword evidence="6 12" id="KW-0106">Calcium</keyword>
<comment type="similarity">
    <text evidence="3 12">Belongs to the annexin family.</text>
</comment>
<evidence type="ECO:0000256" key="10">
    <source>
        <dbReference type="ARBA" id="ARBA00060393"/>
    </source>
</evidence>
<reference evidence="13" key="1">
    <citation type="submission" date="2021-02" db="EMBL/GenBank/DDBJ databases">
        <authorList>
            <person name="Nowell W R."/>
        </authorList>
    </citation>
    <scope>NUCLEOTIDE SEQUENCE</scope>
    <source>
        <strain evidence="13">Ploen Becks lab</strain>
    </source>
</reference>
<comment type="caution">
    <text evidence="13">The sequence shown here is derived from an EMBL/GenBank/DDBJ whole genome shotgun (WGS) entry which is preliminary data.</text>
</comment>
<dbReference type="PRINTS" id="PR00196">
    <property type="entry name" value="ANNEXIN"/>
</dbReference>
<comment type="function">
    <text evidence="9">Involved in reproduction of the worm. Involved in host-parasite interaction. Delivered into the host cell by means of parasite exosomes. Binds to acidic phospholipid membranes in a calcium-dependent manner in vitro. Causes aggregation of liposomes in the presence of calcium, but not in its absence. Likely to promote membrane fusion. May provide structural integrity within the tegument.</text>
</comment>
<evidence type="ECO:0000256" key="2">
    <source>
        <dbReference type="ARBA" id="ARBA00004550"/>
    </source>
</evidence>
<accession>A0A814BSW2</accession>
<dbReference type="PROSITE" id="PS51897">
    <property type="entry name" value="ANNEXIN_2"/>
    <property type="match status" value="4"/>
</dbReference>
<comment type="domain">
    <text evidence="12">A pair of annexin repeats may form one binding site for calcium and phospholipid.</text>
</comment>
<dbReference type="GO" id="GO:0012506">
    <property type="term" value="C:vesicle membrane"/>
    <property type="evidence" value="ECO:0007669"/>
    <property type="project" value="TreeGrafter"/>
</dbReference>
<dbReference type="GO" id="GO:0005544">
    <property type="term" value="F:calcium-dependent phospholipid binding"/>
    <property type="evidence" value="ECO:0007669"/>
    <property type="project" value="UniProtKB-KW"/>
</dbReference>
<evidence type="ECO:0000256" key="4">
    <source>
        <dbReference type="ARBA" id="ARBA00022723"/>
    </source>
</evidence>
<dbReference type="GO" id="GO:0005509">
    <property type="term" value="F:calcium ion binding"/>
    <property type="evidence" value="ECO:0007669"/>
    <property type="project" value="InterPro"/>
</dbReference>
<dbReference type="GO" id="GO:0005737">
    <property type="term" value="C:cytoplasm"/>
    <property type="evidence" value="ECO:0007669"/>
    <property type="project" value="TreeGrafter"/>
</dbReference>
<keyword evidence="4" id="KW-0479">Metal-binding</keyword>
<dbReference type="GO" id="GO:0005576">
    <property type="term" value="C:extracellular region"/>
    <property type="evidence" value="ECO:0007669"/>
    <property type="project" value="UniProtKB-SubCell"/>
</dbReference>
<dbReference type="GO" id="GO:0005886">
    <property type="term" value="C:plasma membrane"/>
    <property type="evidence" value="ECO:0007669"/>
    <property type="project" value="TreeGrafter"/>
</dbReference>
<dbReference type="Gene3D" id="1.10.220.10">
    <property type="entry name" value="Annexin"/>
    <property type="match status" value="4"/>
</dbReference>
<dbReference type="InterPro" id="IPR001464">
    <property type="entry name" value="Annexin"/>
</dbReference>